<dbReference type="Proteomes" id="UP000319014">
    <property type="component" value="Unassembled WGS sequence"/>
</dbReference>
<feature type="region of interest" description="Disordered" evidence="1">
    <location>
        <begin position="1"/>
        <end position="68"/>
    </location>
</feature>
<keyword evidence="3" id="KW-1185">Reference proteome</keyword>
<evidence type="ECO:0000256" key="1">
    <source>
        <dbReference type="SAM" id="MobiDB-lite"/>
    </source>
</evidence>
<feature type="compositionally biased region" description="Basic and acidic residues" evidence="1">
    <location>
        <begin position="1"/>
        <end position="22"/>
    </location>
</feature>
<protein>
    <submittedName>
        <fullName evidence="2">Uncharacterized protein</fullName>
    </submittedName>
</protein>
<dbReference type="OrthoDB" id="7775664at2"/>
<organism evidence="2 3">
    <name type="scientific">Paracoccus laeviglucosivorans</name>
    <dbReference type="NCBI Taxonomy" id="1197861"/>
    <lineage>
        <taxon>Bacteria</taxon>
        <taxon>Pseudomonadati</taxon>
        <taxon>Pseudomonadota</taxon>
        <taxon>Alphaproteobacteria</taxon>
        <taxon>Rhodobacterales</taxon>
        <taxon>Paracoccaceae</taxon>
        <taxon>Paracoccus</taxon>
    </lineage>
</organism>
<dbReference type="RefSeq" id="WP_142662988.1">
    <property type="nucleotide sequence ID" value="NZ_FXTK01000006.1"/>
</dbReference>
<dbReference type="AlphaFoldDB" id="A0A521D5U5"/>
<reference evidence="2 3" key="1">
    <citation type="submission" date="2017-05" db="EMBL/GenBank/DDBJ databases">
        <authorList>
            <person name="Varghese N."/>
            <person name="Submissions S."/>
        </authorList>
    </citation>
    <scope>NUCLEOTIDE SEQUENCE [LARGE SCALE GENOMIC DNA]</scope>
    <source>
        <strain evidence="2 3">DSM 100094</strain>
    </source>
</reference>
<feature type="compositionally biased region" description="Basic and acidic residues" evidence="1">
    <location>
        <begin position="48"/>
        <end position="61"/>
    </location>
</feature>
<evidence type="ECO:0000313" key="3">
    <source>
        <dbReference type="Proteomes" id="UP000319014"/>
    </source>
</evidence>
<sequence>MGQKFDPEKANEDFNTKNRAQQEKLNQMNQLQNPQQLHKANPPNAGGENREAGDRHARQNDRATNGGE</sequence>
<feature type="compositionally biased region" description="Low complexity" evidence="1">
    <location>
        <begin position="25"/>
        <end position="37"/>
    </location>
</feature>
<evidence type="ECO:0000313" key="2">
    <source>
        <dbReference type="EMBL" id="SMO67049.1"/>
    </source>
</evidence>
<gene>
    <name evidence="2" type="ORF">SAMN06265221_106139</name>
</gene>
<dbReference type="EMBL" id="FXTK01000006">
    <property type="protein sequence ID" value="SMO67049.1"/>
    <property type="molecule type" value="Genomic_DNA"/>
</dbReference>
<name>A0A521D5U5_9RHOB</name>
<accession>A0A521D5U5</accession>
<proteinExistence type="predicted"/>